<accession>A0A0E1X462</accession>
<organism evidence="3">
    <name type="scientific">Brucella pinnipedialis M292/94/1</name>
    <dbReference type="NCBI Taxonomy" id="520462"/>
    <lineage>
        <taxon>Bacteria</taxon>
        <taxon>Pseudomonadati</taxon>
        <taxon>Pseudomonadota</taxon>
        <taxon>Alphaproteobacteria</taxon>
        <taxon>Hyphomicrobiales</taxon>
        <taxon>Brucellaceae</taxon>
        <taxon>Brucella/Ochrobactrum group</taxon>
        <taxon>Brucella</taxon>
    </lineage>
</organism>
<feature type="transmembrane region" description="Helical" evidence="1">
    <location>
        <begin position="151"/>
        <end position="168"/>
    </location>
</feature>
<sequence length="378" mass="40609">MSFSISVERLIERWQNEGLIDAQTASRLNLDLEKRRSVFSLGSVLATLGGLLLGAAVIMLVAANWQEMPRLMRIGVIFVLIWASYLGGAWRQARGDKVFPAALYVLGAASFGAGIALVGQMYHISGDVHSAALYWTLGVLASAFLLRAQALAAFGAGVACFYLSTFVFADSNLSGADISYRWVGPLLLLAGVAAALFTRSRHAAHFLALFSIGWCLLLYAGQENKTVLLLMIVIGIGLILADGLRHEQLQKLTRFAHPLAAYGLLLVLLSFAILQLDSVITYGGVSAGIDRDILYSMLILALSIGAIAICGRDNGGLRSIAYAAFSIEVLYLAFETVGTMIGTSGFFLTAGILVLLLAAFVRRMESRFGRKQGLEAHP</sequence>
<feature type="transmembrane region" description="Helical" evidence="1">
    <location>
        <begin position="71"/>
        <end position="90"/>
    </location>
</feature>
<keyword evidence="1" id="KW-0812">Transmembrane</keyword>
<feature type="transmembrane region" description="Helical" evidence="1">
    <location>
        <begin position="204"/>
        <end position="221"/>
    </location>
</feature>
<feature type="transmembrane region" description="Helical" evidence="1">
    <location>
        <begin position="340"/>
        <end position="361"/>
    </location>
</feature>
<dbReference type="HOGENOM" id="CLU_055073_1_0_5"/>
<feature type="transmembrane region" description="Helical" evidence="1">
    <location>
        <begin position="128"/>
        <end position="146"/>
    </location>
</feature>
<feature type="domain" description="DUF2157" evidence="2">
    <location>
        <begin position="12"/>
        <end position="151"/>
    </location>
</feature>
<dbReference type="InterPro" id="IPR018677">
    <property type="entry name" value="DUF2157"/>
</dbReference>
<proteinExistence type="predicted"/>
<feature type="transmembrane region" description="Helical" evidence="1">
    <location>
        <begin position="102"/>
        <end position="122"/>
    </location>
</feature>
<feature type="transmembrane region" description="Helical" evidence="1">
    <location>
        <begin position="38"/>
        <end position="65"/>
    </location>
</feature>
<name>A0A0E1X462_9HYPH</name>
<keyword evidence="1" id="KW-1133">Transmembrane helix</keyword>
<feature type="transmembrane region" description="Helical" evidence="1">
    <location>
        <begin position="256"/>
        <end position="273"/>
    </location>
</feature>
<protein>
    <recommendedName>
        <fullName evidence="2">DUF2157 domain-containing protein</fullName>
    </recommendedName>
</protein>
<evidence type="ECO:0000313" key="3">
    <source>
        <dbReference type="EMBL" id="EEZ31039.1"/>
    </source>
</evidence>
<dbReference type="AlphaFoldDB" id="A0A0E1X462"/>
<dbReference type="EMBL" id="EQ999546">
    <property type="protein sequence ID" value="EEZ31039.1"/>
    <property type="molecule type" value="Genomic_DNA"/>
</dbReference>
<keyword evidence="1" id="KW-0472">Membrane</keyword>
<feature type="transmembrane region" description="Helical" evidence="1">
    <location>
        <begin position="317"/>
        <end position="334"/>
    </location>
</feature>
<evidence type="ECO:0000256" key="1">
    <source>
        <dbReference type="SAM" id="Phobius"/>
    </source>
</evidence>
<dbReference type="RefSeq" id="WP_004689640.1">
    <property type="nucleotide sequence ID" value="NZ_EQ999546.1"/>
</dbReference>
<dbReference type="Pfam" id="PF09925">
    <property type="entry name" value="DUF2157"/>
    <property type="match status" value="1"/>
</dbReference>
<reference evidence="3" key="1">
    <citation type="submission" date="2009-01" db="EMBL/GenBank/DDBJ databases">
        <title>The Genome Sequence of Brucella pinnipedialis M292/94/1.</title>
        <authorList>
            <consortium name="The Broad Institute Genome Sequencing Platform"/>
            <person name="Ward D."/>
            <person name="Young S.K."/>
            <person name="Kodira C.D."/>
            <person name="Zeng Q."/>
            <person name="Koehrsen M."/>
            <person name="Alvarado L."/>
            <person name="Berlin A."/>
            <person name="Borenstein D."/>
            <person name="Chen Z."/>
            <person name="Engels R."/>
            <person name="Freedman E."/>
            <person name="Gellesch M."/>
            <person name="Goldberg J."/>
            <person name="Griggs A."/>
            <person name="Gujja S."/>
            <person name="Heiman D."/>
            <person name="Hepburn T."/>
            <person name="Howarth C."/>
            <person name="Jen D."/>
            <person name="Larson L."/>
            <person name="Lewis B."/>
            <person name="Mehta T."/>
            <person name="Park D."/>
            <person name="Pearson M."/>
            <person name="Roberts A."/>
            <person name="Saif S."/>
            <person name="Shea T."/>
            <person name="Shenoy N."/>
            <person name="Sisk P."/>
            <person name="Stolte C."/>
            <person name="Sykes S."/>
            <person name="Walk T."/>
            <person name="White J."/>
            <person name="Yandava C."/>
            <person name="Whatmore A.M."/>
            <person name="Perrett L.L."/>
            <person name="O'Callaghan D."/>
            <person name="Nusbaum C."/>
            <person name="Galagan J."/>
            <person name="Birren B."/>
        </authorList>
    </citation>
    <scope>NUCLEOTIDE SEQUENCE [LARGE SCALE GENOMIC DNA]</scope>
    <source>
        <strain evidence="3">M292/94/1</strain>
    </source>
</reference>
<dbReference type="GeneID" id="55590602"/>
<evidence type="ECO:0000259" key="2">
    <source>
        <dbReference type="Pfam" id="PF09925"/>
    </source>
</evidence>
<gene>
    <name evidence="3" type="ORF">BALG_01159</name>
</gene>
<feature type="transmembrane region" description="Helical" evidence="1">
    <location>
        <begin position="227"/>
        <end position="244"/>
    </location>
</feature>
<dbReference type="Proteomes" id="UP000004659">
    <property type="component" value="Unassembled WGS sequence"/>
</dbReference>
<feature type="transmembrane region" description="Helical" evidence="1">
    <location>
        <begin position="293"/>
        <end position="310"/>
    </location>
</feature>
<feature type="transmembrane region" description="Helical" evidence="1">
    <location>
        <begin position="180"/>
        <end position="197"/>
    </location>
</feature>